<reference evidence="2 3" key="1">
    <citation type="journal article" date="2012" name="PLoS Pathog.">
        <title>Comparative pathogenomics reveals horizontally acquired novel virulence genes in fungi infecting cereal hosts.</title>
        <authorList>
            <person name="Gardiner D.M."/>
            <person name="McDonald M.C."/>
            <person name="Covarelli L."/>
            <person name="Solomon P.S."/>
            <person name="Rusu A.G."/>
            <person name="Marshall M."/>
            <person name="Kazan K."/>
            <person name="Chakraborty S."/>
            <person name="McDonald B.A."/>
            <person name="Manners J.M."/>
        </authorList>
    </citation>
    <scope>NUCLEOTIDE SEQUENCE [LARGE SCALE GENOMIC DNA]</scope>
    <source>
        <strain evidence="2 3">CS3096</strain>
    </source>
</reference>
<evidence type="ECO:0000256" key="1">
    <source>
        <dbReference type="SAM" id="MobiDB-lite"/>
    </source>
</evidence>
<feature type="compositionally biased region" description="Polar residues" evidence="1">
    <location>
        <begin position="149"/>
        <end position="168"/>
    </location>
</feature>
<dbReference type="Proteomes" id="UP000007978">
    <property type="component" value="Chromosome 2"/>
</dbReference>
<proteinExistence type="predicted"/>
<accession>K3VD17</accession>
<dbReference type="RefSeq" id="XP_009259478.1">
    <property type="nucleotide sequence ID" value="XM_009261203.1"/>
</dbReference>
<dbReference type="HOGENOM" id="CLU_933960_0_0_1"/>
<organism evidence="2 3">
    <name type="scientific">Fusarium pseudograminearum (strain CS3096)</name>
    <name type="common">Wheat and barley crown-rot fungus</name>
    <dbReference type="NCBI Taxonomy" id="1028729"/>
    <lineage>
        <taxon>Eukaryota</taxon>
        <taxon>Fungi</taxon>
        <taxon>Dikarya</taxon>
        <taxon>Ascomycota</taxon>
        <taxon>Pezizomycotina</taxon>
        <taxon>Sordariomycetes</taxon>
        <taxon>Hypocreomycetidae</taxon>
        <taxon>Hypocreales</taxon>
        <taxon>Nectriaceae</taxon>
        <taxon>Fusarium</taxon>
    </lineage>
</organism>
<dbReference type="GeneID" id="20366703"/>
<dbReference type="AlphaFoldDB" id="K3VD17"/>
<dbReference type="KEGG" id="fpu:FPSE_08085"/>
<comment type="caution">
    <text evidence="2">The sequence shown here is derived from an EMBL/GenBank/DDBJ whole genome shotgun (WGS) entry which is preliminary data.</text>
</comment>
<protein>
    <submittedName>
        <fullName evidence="2">Uncharacterized protein</fullName>
    </submittedName>
</protein>
<evidence type="ECO:0000313" key="2">
    <source>
        <dbReference type="EMBL" id="EKJ71639.1"/>
    </source>
</evidence>
<gene>
    <name evidence="2" type="ORF">FPSE_08085</name>
</gene>
<sequence>MSVPVIIWYLIIRSIRWREVGLGRDRSKYFCWWLLVEVYNQCEIFDIERPDETNRRYLPLIREKKYCDAMRPSPLKTSGDDSEGQFQVIDDVVETESQPQAIVELCTMTDPTNEETLRASVNEVLRPAAYGSYGTSSKRYATARNTYEATSDRTTSVPDNSSISTDMPTEQDEYQKRQDYQNDYERGYDEGYKSGYQEGIDAVQGSTVYDEAYNRDYSRSSYGNHNHEVANADTQDYPYRGSFMLVSWPQMNQVTTKVLRHIMSIIRTIPKRDQALCRMTIGTGAQGREARKKQEEVV</sequence>
<dbReference type="EMBL" id="AFNW01000283">
    <property type="protein sequence ID" value="EKJ71639.1"/>
    <property type="molecule type" value="Genomic_DNA"/>
</dbReference>
<keyword evidence="3" id="KW-1185">Reference proteome</keyword>
<evidence type="ECO:0000313" key="3">
    <source>
        <dbReference type="Proteomes" id="UP000007978"/>
    </source>
</evidence>
<name>K3VD17_FUSPC</name>
<feature type="region of interest" description="Disordered" evidence="1">
    <location>
        <begin position="149"/>
        <end position="176"/>
    </location>
</feature>